<comment type="caution">
    <text evidence="3">The sequence shown here is derived from an EMBL/GenBank/DDBJ whole genome shotgun (WGS) entry which is preliminary data.</text>
</comment>
<proteinExistence type="predicted"/>
<name>H3ZA43_9ALTE</name>
<dbReference type="eggNOG" id="COG1721">
    <property type="taxonomic scope" value="Bacteria"/>
</dbReference>
<feature type="region of interest" description="Disordered" evidence="1">
    <location>
        <begin position="190"/>
        <end position="212"/>
    </location>
</feature>
<dbReference type="EMBL" id="AHTH01000003">
    <property type="protein sequence ID" value="EHR42545.1"/>
    <property type="molecule type" value="Genomic_DNA"/>
</dbReference>
<evidence type="ECO:0000313" key="4">
    <source>
        <dbReference type="Proteomes" id="UP000012046"/>
    </source>
</evidence>
<sequence>MLKRLLQQKFQAYLARSQPAQPSVCLTQKRIYILPSRLGLWFALLVLILYLLGTNYQNNLILLSSFMLLSLLLLTMLLAFYNLYRLELSMVADAETFADQPAALPLRLNSANCQMLQLGLQGQRLQQLVPVISGQLAFALQLPQLSRGCYELPRLKLSSQFPFGLFNCWSYPALSAQLWVYPAALAPTGQQNLDEDPDNQGQTQPLEGSEWLKPYQAGDQPRRILWKKLATNPQQPIVRQQQDGNTVNEQWVKVPNASGAALELALQHACYRLQQLEGAGSRYGLLLPGKTLALGQGAQHLQRCLQELALC</sequence>
<dbReference type="PANTHER" id="PTHR34351:SF1">
    <property type="entry name" value="SLR1927 PROTEIN"/>
    <property type="match status" value="1"/>
</dbReference>
<organism evidence="3 4">
    <name type="scientific">Alishewanella jeotgali KCTC 22429</name>
    <dbReference type="NCBI Taxonomy" id="1129374"/>
    <lineage>
        <taxon>Bacteria</taxon>
        <taxon>Pseudomonadati</taxon>
        <taxon>Pseudomonadota</taxon>
        <taxon>Gammaproteobacteria</taxon>
        <taxon>Alteromonadales</taxon>
        <taxon>Alteromonadaceae</taxon>
        <taxon>Alishewanella</taxon>
    </lineage>
</organism>
<feature type="transmembrane region" description="Helical" evidence="2">
    <location>
        <begin position="38"/>
        <end position="54"/>
    </location>
</feature>
<dbReference type="PATRIC" id="fig|1129374.4.peg.197"/>
<keyword evidence="2" id="KW-0472">Membrane</keyword>
<accession>H3ZA43</accession>
<dbReference type="STRING" id="1129374.AJE_00974"/>
<dbReference type="RefSeq" id="WP_008949263.1">
    <property type="nucleotide sequence ID" value="NZ_AHTH01000003.1"/>
</dbReference>
<keyword evidence="4" id="KW-1185">Reference proteome</keyword>
<gene>
    <name evidence="3" type="ORF">AJE_00974</name>
</gene>
<keyword evidence="2" id="KW-0812">Transmembrane</keyword>
<feature type="transmembrane region" description="Helical" evidence="2">
    <location>
        <begin position="60"/>
        <end position="81"/>
    </location>
</feature>
<reference evidence="3 4" key="1">
    <citation type="journal article" date="2012" name="J. Bacteriol.">
        <title>Genome Sequence of Extracellular-Protease-Producing Alishewanella jeotgali Isolated from Traditional Korean Fermented Seafood.</title>
        <authorList>
            <person name="Jung J."/>
            <person name="Chun J."/>
            <person name="Park W."/>
        </authorList>
    </citation>
    <scope>NUCLEOTIDE SEQUENCE [LARGE SCALE GENOMIC DNA]</scope>
    <source>
        <strain evidence="3 4">KCTC 22429</strain>
    </source>
</reference>
<protein>
    <submittedName>
        <fullName evidence="3">Uncharacterized protein</fullName>
    </submittedName>
</protein>
<dbReference type="PANTHER" id="PTHR34351">
    <property type="entry name" value="SLR1927 PROTEIN-RELATED"/>
    <property type="match status" value="1"/>
</dbReference>
<keyword evidence="2" id="KW-1133">Transmembrane helix</keyword>
<evidence type="ECO:0000256" key="2">
    <source>
        <dbReference type="SAM" id="Phobius"/>
    </source>
</evidence>
<evidence type="ECO:0000313" key="3">
    <source>
        <dbReference type="EMBL" id="EHR42545.1"/>
    </source>
</evidence>
<dbReference type="Proteomes" id="UP000012046">
    <property type="component" value="Unassembled WGS sequence"/>
</dbReference>
<dbReference type="AlphaFoldDB" id="H3ZA43"/>
<evidence type="ECO:0000256" key="1">
    <source>
        <dbReference type="SAM" id="MobiDB-lite"/>
    </source>
</evidence>